<reference evidence="5" key="1">
    <citation type="journal article" date="2019" name="Int. J. Syst. Evol. Microbiol.">
        <title>The Global Catalogue of Microorganisms (GCM) 10K type strain sequencing project: providing services to taxonomists for standard genome sequencing and annotation.</title>
        <authorList>
            <consortium name="The Broad Institute Genomics Platform"/>
            <consortium name="The Broad Institute Genome Sequencing Center for Infectious Disease"/>
            <person name="Wu L."/>
            <person name="Ma J."/>
        </authorList>
    </citation>
    <scope>NUCLEOTIDE SEQUENCE [LARGE SCALE GENOMIC DNA]</scope>
    <source>
        <strain evidence="5">JCM 18304</strain>
    </source>
</reference>
<dbReference type="SUPFAM" id="SSF53822">
    <property type="entry name" value="Periplasmic binding protein-like I"/>
    <property type="match status" value="1"/>
</dbReference>
<organism evidence="4 5">
    <name type="scientific">Rugosimonospora acidiphila</name>
    <dbReference type="NCBI Taxonomy" id="556531"/>
    <lineage>
        <taxon>Bacteria</taxon>
        <taxon>Bacillati</taxon>
        <taxon>Actinomycetota</taxon>
        <taxon>Actinomycetes</taxon>
        <taxon>Micromonosporales</taxon>
        <taxon>Micromonosporaceae</taxon>
        <taxon>Rugosimonospora</taxon>
    </lineage>
</organism>
<dbReference type="InterPro" id="IPR028082">
    <property type="entry name" value="Peripla_BP_I"/>
</dbReference>
<keyword evidence="5" id="KW-1185">Reference proteome</keyword>
<accession>A0ABP9STT5</accession>
<dbReference type="PROSITE" id="PS51257">
    <property type="entry name" value="PROKAR_LIPOPROTEIN"/>
    <property type="match status" value="1"/>
</dbReference>
<dbReference type="Gene3D" id="3.40.50.2300">
    <property type="match status" value="2"/>
</dbReference>
<name>A0ABP9STT5_9ACTN</name>
<evidence type="ECO:0000256" key="2">
    <source>
        <dbReference type="SAM" id="SignalP"/>
    </source>
</evidence>
<comment type="subcellular location">
    <subcellularLocation>
        <location evidence="1">Cell envelope</location>
    </subcellularLocation>
</comment>
<evidence type="ECO:0000313" key="5">
    <source>
        <dbReference type="Proteomes" id="UP001501570"/>
    </source>
</evidence>
<evidence type="ECO:0000256" key="1">
    <source>
        <dbReference type="ARBA" id="ARBA00004196"/>
    </source>
</evidence>
<dbReference type="PANTHER" id="PTHR30036">
    <property type="entry name" value="D-XYLOSE-BINDING PERIPLASMIC PROTEIN"/>
    <property type="match status" value="1"/>
</dbReference>
<keyword evidence="2" id="KW-0732">Signal</keyword>
<dbReference type="PANTHER" id="PTHR30036:SF8">
    <property type="entry name" value="ABC-TYPE SUGAR TRANSPORT SYSTEM PERIPLASMIC COMPONENT-LIKE PROTEIN"/>
    <property type="match status" value="1"/>
</dbReference>
<evidence type="ECO:0000259" key="3">
    <source>
        <dbReference type="Pfam" id="PF13407"/>
    </source>
</evidence>
<evidence type="ECO:0000313" key="4">
    <source>
        <dbReference type="EMBL" id="GAA5200571.1"/>
    </source>
</evidence>
<dbReference type="InterPro" id="IPR025997">
    <property type="entry name" value="SBP_2_dom"/>
</dbReference>
<protein>
    <submittedName>
        <fullName evidence="4">Rhamnose ABC transporter substrate-binding protein</fullName>
    </submittedName>
</protein>
<comment type="caution">
    <text evidence="4">The sequence shown here is derived from an EMBL/GenBank/DDBJ whole genome shotgun (WGS) entry which is preliminary data.</text>
</comment>
<dbReference type="Proteomes" id="UP001501570">
    <property type="component" value="Unassembled WGS sequence"/>
</dbReference>
<feature type="signal peptide" evidence="2">
    <location>
        <begin position="1"/>
        <end position="28"/>
    </location>
</feature>
<feature type="domain" description="Periplasmic binding protein" evidence="3">
    <location>
        <begin position="53"/>
        <end position="310"/>
    </location>
</feature>
<dbReference type="EMBL" id="BAABJQ010000044">
    <property type="protein sequence ID" value="GAA5200571.1"/>
    <property type="molecule type" value="Genomic_DNA"/>
</dbReference>
<dbReference type="InterPro" id="IPR050555">
    <property type="entry name" value="Bact_Solute-Bind_Prot2"/>
</dbReference>
<sequence length="356" mass="36692">MSMRQASGFTKRAKVGALLVATVIGVSACSSGTSASSSGGSATKVKAGDPITVAVVPKLLGLAVFEANVKGAKQIAPSLKETINYTASVQASGPDQANIINGLVKSNNPPQVIAYSANDPTSEVPALQAAKAAGIKVIGFDSDVTPSARDYFIQDTAYPDMGKALIDAVVQKFGSTGTIGILSSTKDATVQNAWIDAMQDYIKSSYPNLKVGPIGYGQSNQATSQTQATNLINSNPDLKALIPIDGAAVPGALAAVKAVGKAGKIGVFGIGDPNPNKQYFEDGSLTGLFLWDEVKQGELIAQVARKVADGTMPAAGGSFDAGDLGTFTVSNDPAPGTIIFSKPLEFTKDNYMQYDF</sequence>
<dbReference type="Pfam" id="PF13407">
    <property type="entry name" value="Peripla_BP_4"/>
    <property type="match status" value="1"/>
</dbReference>
<feature type="chain" id="PRO_5047129258" evidence="2">
    <location>
        <begin position="29"/>
        <end position="356"/>
    </location>
</feature>
<proteinExistence type="predicted"/>
<gene>
    <name evidence="4" type="primary">rhaS_2</name>
    <name evidence="4" type="ORF">GCM10023322_78720</name>
</gene>